<keyword evidence="4" id="KW-0156">Chromatin regulator</keyword>
<evidence type="ECO:0000256" key="2">
    <source>
        <dbReference type="ARBA" id="ARBA00022771"/>
    </source>
</evidence>
<evidence type="ECO:0000256" key="6">
    <source>
        <dbReference type="SAM" id="MobiDB-lite"/>
    </source>
</evidence>
<reference evidence="8 9" key="1">
    <citation type="submission" date="2018-02" db="EMBL/GenBank/DDBJ databases">
        <title>The genomes of Aspergillus section Nigri reveals drivers in fungal speciation.</title>
        <authorList>
            <consortium name="DOE Joint Genome Institute"/>
            <person name="Vesth T.C."/>
            <person name="Nybo J."/>
            <person name="Theobald S."/>
            <person name="Brandl J."/>
            <person name="Frisvad J.C."/>
            <person name="Nielsen K.F."/>
            <person name="Lyhne E.K."/>
            <person name="Kogle M.E."/>
            <person name="Kuo A."/>
            <person name="Riley R."/>
            <person name="Clum A."/>
            <person name="Nolan M."/>
            <person name="Lipzen A."/>
            <person name="Salamov A."/>
            <person name="Henrissat B."/>
            <person name="Wiebenga A."/>
            <person name="De vries R.P."/>
            <person name="Grigoriev I.V."/>
            <person name="Mortensen U.H."/>
            <person name="Andersen M.R."/>
            <person name="Baker S.E."/>
        </authorList>
    </citation>
    <scope>NUCLEOTIDE SEQUENCE [LARGE SCALE GENOMIC DNA]</scope>
    <source>
        <strain evidence="8 9">CBS 707.79</strain>
    </source>
</reference>
<feature type="region of interest" description="Disordered" evidence="6">
    <location>
        <begin position="57"/>
        <end position="176"/>
    </location>
</feature>
<feature type="region of interest" description="Disordered" evidence="6">
    <location>
        <begin position="1"/>
        <end position="35"/>
    </location>
</feature>
<dbReference type="InterPro" id="IPR001965">
    <property type="entry name" value="Znf_PHD"/>
</dbReference>
<feature type="compositionally biased region" description="Low complexity" evidence="6">
    <location>
        <begin position="19"/>
        <end position="30"/>
    </location>
</feature>
<evidence type="ECO:0000256" key="1">
    <source>
        <dbReference type="ARBA" id="ARBA00022723"/>
    </source>
</evidence>
<keyword evidence="1" id="KW-0479">Metal-binding</keyword>
<dbReference type="InterPro" id="IPR019786">
    <property type="entry name" value="Zinc_finger_PHD-type_CS"/>
</dbReference>
<feature type="compositionally biased region" description="Polar residues" evidence="6">
    <location>
        <begin position="431"/>
        <end position="450"/>
    </location>
</feature>
<feature type="compositionally biased region" description="Polar residues" evidence="6">
    <location>
        <begin position="385"/>
        <end position="397"/>
    </location>
</feature>
<evidence type="ECO:0000259" key="7">
    <source>
        <dbReference type="PROSITE" id="PS50016"/>
    </source>
</evidence>
<dbReference type="Gene3D" id="3.30.40.10">
    <property type="entry name" value="Zinc/RING finger domain, C3HC4 (zinc finger)"/>
    <property type="match status" value="1"/>
</dbReference>
<dbReference type="VEuPathDB" id="FungiDB:BO71DRAFT_429578"/>
<dbReference type="Proteomes" id="UP000247810">
    <property type="component" value="Unassembled WGS sequence"/>
</dbReference>
<dbReference type="GO" id="GO:0008270">
    <property type="term" value="F:zinc ion binding"/>
    <property type="evidence" value="ECO:0007669"/>
    <property type="project" value="UniProtKB-KW"/>
</dbReference>
<dbReference type="GO" id="GO:0070210">
    <property type="term" value="C:Rpd3L-Expanded complex"/>
    <property type="evidence" value="ECO:0007669"/>
    <property type="project" value="TreeGrafter"/>
</dbReference>
<dbReference type="PANTHER" id="PTHR46462">
    <property type="entry name" value="UPSET, ISOFORM A"/>
    <property type="match status" value="1"/>
</dbReference>
<keyword evidence="2 5" id="KW-0863">Zinc-finger</keyword>
<evidence type="ECO:0000313" key="8">
    <source>
        <dbReference type="EMBL" id="PYH94834.1"/>
    </source>
</evidence>
<dbReference type="Pfam" id="PF20826">
    <property type="entry name" value="PHD_5"/>
    <property type="match status" value="1"/>
</dbReference>
<dbReference type="SMART" id="SM00249">
    <property type="entry name" value="PHD"/>
    <property type="match status" value="1"/>
</dbReference>
<feature type="compositionally biased region" description="Low complexity" evidence="6">
    <location>
        <begin position="532"/>
        <end position="547"/>
    </location>
</feature>
<evidence type="ECO:0000256" key="4">
    <source>
        <dbReference type="ARBA" id="ARBA00022853"/>
    </source>
</evidence>
<dbReference type="PROSITE" id="PS50016">
    <property type="entry name" value="ZF_PHD_2"/>
    <property type="match status" value="1"/>
</dbReference>
<feature type="region of interest" description="Disordered" evidence="6">
    <location>
        <begin position="320"/>
        <end position="581"/>
    </location>
</feature>
<dbReference type="InterPro" id="IPR013083">
    <property type="entry name" value="Znf_RING/FYVE/PHD"/>
</dbReference>
<feature type="compositionally biased region" description="Low complexity" evidence="6">
    <location>
        <begin position="627"/>
        <end position="639"/>
    </location>
</feature>
<accession>A0A319DCF1</accession>
<name>A0A319DCF1_9EURO</name>
<dbReference type="SUPFAM" id="SSF57903">
    <property type="entry name" value="FYVE/PHD zinc finger"/>
    <property type="match status" value="1"/>
</dbReference>
<feature type="region of interest" description="Disordered" evidence="6">
    <location>
        <begin position="620"/>
        <end position="639"/>
    </location>
</feature>
<dbReference type="GO" id="GO:0006325">
    <property type="term" value="P:chromatin organization"/>
    <property type="evidence" value="ECO:0007669"/>
    <property type="project" value="UniProtKB-KW"/>
</dbReference>
<dbReference type="GO" id="GO:0006355">
    <property type="term" value="P:regulation of DNA-templated transcription"/>
    <property type="evidence" value="ECO:0007669"/>
    <property type="project" value="TreeGrafter"/>
</dbReference>
<feature type="domain" description="PHD-type" evidence="7">
    <location>
        <begin position="686"/>
        <end position="735"/>
    </location>
</feature>
<dbReference type="STRING" id="1448320.A0A319DCF1"/>
<dbReference type="AlphaFoldDB" id="A0A319DCF1"/>
<dbReference type="InterPro" id="IPR011011">
    <property type="entry name" value="Znf_FYVE_PHD"/>
</dbReference>
<dbReference type="PANTHER" id="PTHR46462:SF3">
    <property type="entry name" value="UPSET, ISOFORM A"/>
    <property type="match status" value="1"/>
</dbReference>
<feature type="compositionally biased region" description="Basic and acidic residues" evidence="6">
    <location>
        <begin position="348"/>
        <end position="360"/>
    </location>
</feature>
<evidence type="ECO:0000313" key="9">
    <source>
        <dbReference type="Proteomes" id="UP000247810"/>
    </source>
</evidence>
<dbReference type="InterPro" id="IPR019787">
    <property type="entry name" value="Znf_PHD-finger"/>
</dbReference>
<sequence>MMLTEPSFAFSFSYPNGEPQTPTRTPPTTTVFGDSAFQTPKLESSFFDPRVTWDTSDPYASSPEFLRTPQKFGLSTPVINPLRLPDTAPDRLVDTEEHLRGTRASEQDADTAKRRRPSRPNGNVGEDGPRTVDSAKSAATIQTPPPSSASRKKVTGFEDALGSGRRPSASSLVGGHLETPSRLMGVSPRLFGDIHSSPDPFQLGSINPPTSPFFPQQRLFWDQEFDHHAGNMGLSATPQVNLFDTHTLDTFQLTQNQVQESHIPQLPTIEGNMDIPEFNGNSYNLSSGVTTTDAALFPAPFSTSPRRPITKAEDPAMFLSSPARRFGGPQPTPDKRLFSRPTRQPYHHQTEEFKREELRRAQSINHHIPVYEDEDDDYTPRQARPTLTRSLTHSAVTGSAYRPGSGGMASSNGIRKSPSKGRSSPVKPFRQQLSRANSVASTLPPRSQSVVLKIGKDGRAKTEMQPVPESSTGLTDPITGMDLDGSATESEYDSVDFSEYPTIPSRNTSYAFSDASGATIARSESGSRPHSKGSYTSTAASSSGRASPWGGNSRGPSRRPQYKPTLDDWKRTPKRQSSVLHSDLSYVSAGSLAEPFADPENDSGDAQHALRKVLQDRGRIPRPHTVSYGSRASRGARSLAHLRSSPPRFGAELDLASRTTNTSPTTMTDPDLVTPITDRFSNPSNGTRCICNSMDNGGHLMIQCESCSHWLHTKCVGLERANLPSVYVCLFCAQTPTRKSNHNRIRVPVGAVGPAPTSPLAHKSYRFR</sequence>
<evidence type="ECO:0000256" key="3">
    <source>
        <dbReference type="ARBA" id="ARBA00022833"/>
    </source>
</evidence>
<keyword evidence="9" id="KW-1185">Reference proteome</keyword>
<dbReference type="OrthoDB" id="436852at2759"/>
<proteinExistence type="predicted"/>
<keyword evidence="3" id="KW-0862">Zinc</keyword>
<protein>
    <recommendedName>
        <fullName evidence="7">PHD-type domain-containing protein</fullName>
    </recommendedName>
</protein>
<evidence type="ECO:0000256" key="5">
    <source>
        <dbReference type="PROSITE-ProRule" id="PRU00146"/>
    </source>
</evidence>
<dbReference type="GO" id="GO:0034967">
    <property type="term" value="C:Set3 complex"/>
    <property type="evidence" value="ECO:0007669"/>
    <property type="project" value="TreeGrafter"/>
</dbReference>
<feature type="compositionally biased region" description="Basic and acidic residues" evidence="6">
    <location>
        <begin position="88"/>
        <end position="112"/>
    </location>
</feature>
<dbReference type="EMBL" id="KZ825864">
    <property type="protein sequence ID" value="PYH94834.1"/>
    <property type="molecule type" value="Genomic_DNA"/>
</dbReference>
<dbReference type="PROSITE" id="PS01359">
    <property type="entry name" value="ZF_PHD_1"/>
    <property type="match status" value="1"/>
</dbReference>
<gene>
    <name evidence="8" type="ORF">BO71DRAFT_429578</name>
</gene>
<organism evidence="8 9">
    <name type="scientific">Aspergillus ellipticus CBS 707.79</name>
    <dbReference type="NCBI Taxonomy" id="1448320"/>
    <lineage>
        <taxon>Eukaryota</taxon>
        <taxon>Fungi</taxon>
        <taxon>Dikarya</taxon>
        <taxon>Ascomycota</taxon>
        <taxon>Pezizomycotina</taxon>
        <taxon>Eurotiomycetes</taxon>
        <taxon>Eurotiomycetidae</taxon>
        <taxon>Eurotiales</taxon>
        <taxon>Aspergillaceae</taxon>
        <taxon>Aspergillus</taxon>
        <taxon>Aspergillus subgen. Circumdati</taxon>
    </lineage>
</organism>